<protein>
    <submittedName>
        <fullName evidence="2">Triphosphoribosyl-dephospho-CoA synthase</fullName>
    </submittedName>
</protein>
<dbReference type="Pfam" id="PF01874">
    <property type="entry name" value="CitG"/>
    <property type="match status" value="1"/>
</dbReference>
<name>A0A1I6HQQ2_9EURY</name>
<dbReference type="STRING" id="553469.SAMN04487947_2333"/>
<proteinExistence type="predicted"/>
<evidence type="ECO:0000313" key="2">
    <source>
        <dbReference type="EMBL" id="SFR56718.1"/>
    </source>
</evidence>
<gene>
    <name evidence="2" type="ORF">SAMN04487947_2333</name>
</gene>
<feature type="compositionally biased region" description="Low complexity" evidence="1">
    <location>
        <begin position="18"/>
        <end position="29"/>
    </location>
</feature>
<evidence type="ECO:0000313" key="3">
    <source>
        <dbReference type="Proteomes" id="UP000198531"/>
    </source>
</evidence>
<keyword evidence="3" id="KW-1185">Reference proteome</keyword>
<sequence>MTDDPTADDAAADDTAADHSATGDSAGDGAAEDGRERPRTPAENAQLALLLDVAGTPKPGNVDRARDLPDLRFEHFLAGAVGSGEGLRRAESGAPVGLAFERAVEGMRHQSGGNTQFGCLLLLVPLVRAAAAGELSPAGATRVVESTTVADAADFYRAFEHVDVAVGDPPADAAALDVRRGSDAIPALRERGTTLYDVMAASEGDGNAAEWTDGFSRTFRTADAILADDGPVPDRVARAFVGLLADWEDSLVRTNHGPEAAAEVGRRAAEARGDPERVAELADEFVAEGVNPGTTADVVCAATFVALERGVEV</sequence>
<evidence type="ECO:0000256" key="1">
    <source>
        <dbReference type="SAM" id="MobiDB-lite"/>
    </source>
</evidence>
<dbReference type="Gene3D" id="1.10.4200.10">
    <property type="entry name" value="Triphosphoribosyl-dephospho-CoA protein"/>
    <property type="match status" value="1"/>
</dbReference>
<dbReference type="AlphaFoldDB" id="A0A1I6HQQ2"/>
<reference evidence="3" key="1">
    <citation type="submission" date="2016-10" db="EMBL/GenBank/DDBJ databases">
        <authorList>
            <person name="Varghese N."/>
            <person name="Submissions S."/>
        </authorList>
    </citation>
    <scope>NUCLEOTIDE SEQUENCE [LARGE SCALE GENOMIC DNA]</scope>
    <source>
        <strain evidence="3">CGMCC 1.7736</strain>
    </source>
</reference>
<organism evidence="2 3">
    <name type="scientific">Halogeometricum rufum</name>
    <dbReference type="NCBI Taxonomy" id="553469"/>
    <lineage>
        <taxon>Archaea</taxon>
        <taxon>Methanobacteriati</taxon>
        <taxon>Methanobacteriota</taxon>
        <taxon>Stenosarchaea group</taxon>
        <taxon>Halobacteria</taxon>
        <taxon>Halobacteriales</taxon>
        <taxon>Haloferacaceae</taxon>
        <taxon>Halogeometricum</taxon>
    </lineage>
</organism>
<dbReference type="PANTHER" id="PTHR42280">
    <property type="entry name" value="CITG FAMILY PROTEIN"/>
    <property type="match status" value="1"/>
</dbReference>
<dbReference type="PANTHER" id="PTHR42280:SF1">
    <property type="entry name" value="CITG FAMILY PROTEIN"/>
    <property type="match status" value="1"/>
</dbReference>
<dbReference type="Proteomes" id="UP000198531">
    <property type="component" value="Unassembled WGS sequence"/>
</dbReference>
<feature type="region of interest" description="Disordered" evidence="1">
    <location>
        <begin position="1"/>
        <end position="44"/>
    </location>
</feature>
<dbReference type="EMBL" id="FOYT01000002">
    <property type="protein sequence ID" value="SFR56718.1"/>
    <property type="molecule type" value="Genomic_DNA"/>
</dbReference>
<dbReference type="InterPro" id="IPR002736">
    <property type="entry name" value="CitG"/>
</dbReference>
<dbReference type="GO" id="GO:0005524">
    <property type="term" value="F:ATP binding"/>
    <property type="evidence" value="ECO:0007669"/>
    <property type="project" value="InterPro"/>
</dbReference>
<dbReference type="OrthoDB" id="85890at2157"/>
<feature type="compositionally biased region" description="Acidic residues" evidence="1">
    <location>
        <begin position="1"/>
        <end position="12"/>
    </location>
</feature>
<dbReference type="GO" id="GO:0046917">
    <property type="term" value="F:triphosphoribosyl-dephospho-CoA synthase activity"/>
    <property type="evidence" value="ECO:0007669"/>
    <property type="project" value="InterPro"/>
</dbReference>
<accession>A0A1I6HQQ2</accession>